<reference evidence="2" key="1">
    <citation type="submission" date="2018-11" db="EMBL/GenBank/DDBJ databases">
        <authorList>
            <consortium name="Pathogen Informatics"/>
        </authorList>
    </citation>
    <scope>NUCLEOTIDE SEQUENCE</scope>
</reference>
<dbReference type="Proteomes" id="UP000784294">
    <property type="component" value="Unassembled WGS sequence"/>
</dbReference>
<protein>
    <submittedName>
        <fullName evidence="2">Uncharacterized protein</fullName>
    </submittedName>
</protein>
<organism evidence="2 3">
    <name type="scientific">Protopolystoma xenopodis</name>
    <dbReference type="NCBI Taxonomy" id="117903"/>
    <lineage>
        <taxon>Eukaryota</taxon>
        <taxon>Metazoa</taxon>
        <taxon>Spiralia</taxon>
        <taxon>Lophotrochozoa</taxon>
        <taxon>Platyhelminthes</taxon>
        <taxon>Monogenea</taxon>
        <taxon>Polyopisthocotylea</taxon>
        <taxon>Polystomatidea</taxon>
        <taxon>Polystomatidae</taxon>
        <taxon>Protopolystoma</taxon>
    </lineage>
</organism>
<dbReference type="AlphaFoldDB" id="A0A448XR88"/>
<gene>
    <name evidence="2" type="ORF">PXEA_LOCUS36371</name>
</gene>
<feature type="region of interest" description="Disordered" evidence="1">
    <location>
        <begin position="39"/>
        <end position="64"/>
    </location>
</feature>
<sequence length="101" mass="11016">MPQRSTPVFYRVNRLTGASMISYGLHNNGAGIQEANVWNSPTTSDVGSRNSSRSGAKRWRSHPFGQPIVSGQVALEAGASLWQLIDTHGQNSERPSKSYKS</sequence>
<feature type="compositionally biased region" description="Polar residues" evidence="1">
    <location>
        <begin position="39"/>
        <end position="54"/>
    </location>
</feature>
<name>A0A448XR88_9PLAT</name>
<proteinExistence type="predicted"/>
<evidence type="ECO:0000256" key="1">
    <source>
        <dbReference type="SAM" id="MobiDB-lite"/>
    </source>
</evidence>
<keyword evidence="3" id="KW-1185">Reference proteome</keyword>
<accession>A0A448XR88</accession>
<evidence type="ECO:0000313" key="3">
    <source>
        <dbReference type="Proteomes" id="UP000784294"/>
    </source>
</evidence>
<evidence type="ECO:0000313" key="2">
    <source>
        <dbReference type="EMBL" id="VEL42931.1"/>
    </source>
</evidence>
<dbReference type="EMBL" id="CAAALY010277686">
    <property type="protein sequence ID" value="VEL42931.1"/>
    <property type="molecule type" value="Genomic_DNA"/>
</dbReference>
<comment type="caution">
    <text evidence="2">The sequence shown here is derived from an EMBL/GenBank/DDBJ whole genome shotgun (WGS) entry which is preliminary data.</text>
</comment>